<keyword evidence="8" id="KW-0862">Zinc</keyword>
<dbReference type="Gene3D" id="3.30.930.10">
    <property type="entry name" value="Bira Bifunctional Protein, Domain 2"/>
    <property type="match status" value="1"/>
</dbReference>
<evidence type="ECO:0000256" key="8">
    <source>
        <dbReference type="ARBA" id="ARBA00022833"/>
    </source>
</evidence>
<dbReference type="GO" id="GO:0005524">
    <property type="term" value="F:ATP binding"/>
    <property type="evidence" value="ECO:0007669"/>
    <property type="project" value="UniProtKB-KW"/>
</dbReference>
<keyword evidence="12" id="KW-0030">Aminoacyl-tRNA synthetase</keyword>
<feature type="domain" description="TGS" evidence="15">
    <location>
        <begin position="1"/>
        <end position="61"/>
    </location>
</feature>
<evidence type="ECO:0000259" key="15">
    <source>
        <dbReference type="PROSITE" id="PS51880"/>
    </source>
</evidence>
<keyword evidence="5" id="KW-0436">Ligase</keyword>
<reference evidence="16" key="1">
    <citation type="submission" date="2020-07" db="EMBL/GenBank/DDBJ databases">
        <title>Huge and variable diversity of episymbiotic CPR bacteria and DPANN archaea in groundwater ecosystems.</title>
        <authorList>
            <person name="He C.Y."/>
            <person name="Keren R."/>
            <person name="Whittaker M."/>
            <person name="Farag I.F."/>
            <person name="Doudna J."/>
            <person name="Cate J.H.D."/>
            <person name="Banfield J.F."/>
        </authorList>
    </citation>
    <scope>NUCLEOTIDE SEQUENCE</scope>
    <source>
        <strain evidence="16">NC_groundwater_1520_Pr4_B-0.1um_53_5</strain>
    </source>
</reference>
<dbReference type="InterPro" id="IPR012947">
    <property type="entry name" value="tRNA_SAD"/>
</dbReference>
<dbReference type="FunFam" id="3.30.980.10:FF:000005">
    <property type="entry name" value="Threonyl-tRNA synthetase, mitochondrial"/>
    <property type="match status" value="1"/>
</dbReference>
<comment type="caution">
    <text evidence="16">The sequence shown here is derived from an EMBL/GenBank/DDBJ whole genome shotgun (WGS) entry which is preliminary data.</text>
</comment>
<dbReference type="InterPro" id="IPR012675">
    <property type="entry name" value="Beta-grasp_dom_sf"/>
</dbReference>
<protein>
    <recommendedName>
        <fullName evidence="2">threonine--tRNA ligase</fullName>
        <ecNumber evidence="2">6.1.1.3</ecNumber>
    </recommendedName>
    <alternativeName>
        <fullName evidence="13">Threonyl-tRNA synthetase</fullName>
    </alternativeName>
</protein>
<evidence type="ECO:0000256" key="4">
    <source>
        <dbReference type="ARBA" id="ARBA00022555"/>
    </source>
</evidence>
<dbReference type="InterPro" id="IPR018163">
    <property type="entry name" value="Thr/Ala-tRNA-synth_IIc_edit"/>
</dbReference>
<dbReference type="PANTHER" id="PTHR11451:SF44">
    <property type="entry name" value="THREONINE--TRNA LIGASE, CHLOROPLASTIC_MITOCHONDRIAL 2"/>
    <property type="match status" value="1"/>
</dbReference>
<evidence type="ECO:0000256" key="2">
    <source>
        <dbReference type="ARBA" id="ARBA00013163"/>
    </source>
</evidence>
<dbReference type="Pfam" id="PF07973">
    <property type="entry name" value="tRNA_SAD"/>
    <property type="match status" value="1"/>
</dbReference>
<evidence type="ECO:0000256" key="5">
    <source>
        <dbReference type="ARBA" id="ARBA00022598"/>
    </source>
</evidence>
<evidence type="ECO:0000313" key="17">
    <source>
        <dbReference type="Proteomes" id="UP000736328"/>
    </source>
</evidence>
<evidence type="ECO:0000256" key="7">
    <source>
        <dbReference type="ARBA" id="ARBA00022741"/>
    </source>
</evidence>
<dbReference type="SUPFAM" id="SSF55186">
    <property type="entry name" value="ThrRS/AlaRS common domain"/>
    <property type="match status" value="1"/>
</dbReference>
<evidence type="ECO:0000256" key="9">
    <source>
        <dbReference type="ARBA" id="ARBA00022840"/>
    </source>
</evidence>
<accession>A0A933I9T7</accession>
<dbReference type="GO" id="GO:0006435">
    <property type="term" value="P:threonyl-tRNA aminoacylation"/>
    <property type="evidence" value="ECO:0007669"/>
    <property type="project" value="TreeGrafter"/>
</dbReference>
<dbReference type="InterPro" id="IPR004095">
    <property type="entry name" value="TGS"/>
</dbReference>
<evidence type="ECO:0000256" key="13">
    <source>
        <dbReference type="ARBA" id="ARBA00031900"/>
    </source>
</evidence>
<dbReference type="GO" id="GO:0000049">
    <property type="term" value="F:tRNA binding"/>
    <property type="evidence" value="ECO:0007669"/>
    <property type="project" value="UniProtKB-KW"/>
</dbReference>
<evidence type="ECO:0000256" key="1">
    <source>
        <dbReference type="ARBA" id="ARBA00008226"/>
    </source>
</evidence>
<dbReference type="Gene3D" id="3.10.20.30">
    <property type="match status" value="1"/>
</dbReference>
<feature type="non-terminal residue" evidence="16">
    <location>
        <position position="297"/>
    </location>
</feature>
<comment type="catalytic activity">
    <reaction evidence="14">
        <text>tRNA(Thr) + L-threonine + ATP = L-threonyl-tRNA(Thr) + AMP + diphosphate + H(+)</text>
        <dbReference type="Rhea" id="RHEA:24624"/>
        <dbReference type="Rhea" id="RHEA-COMP:9670"/>
        <dbReference type="Rhea" id="RHEA-COMP:9704"/>
        <dbReference type="ChEBI" id="CHEBI:15378"/>
        <dbReference type="ChEBI" id="CHEBI:30616"/>
        <dbReference type="ChEBI" id="CHEBI:33019"/>
        <dbReference type="ChEBI" id="CHEBI:57926"/>
        <dbReference type="ChEBI" id="CHEBI:78442"/>
        <dbReference type="ChEBI" id="CHEBI:78534"/>
        <dbReference type="ChEBI" id="CHEBI:456215"/>
        <dbReference type="EC" id="6.1.1.3"/>
    </reaction>
</comment>
<keyword evidence="7" id="KW-0547">Nucleotide-binding</keyword>
<dbReference type="Gene3D" id="3.30.980.10">
    <property type="entry name" value="Threonyl-trna Synthetase, Chain A, domain 2"/>
    <property type="match status" value="1"/>
</dbReference>
<dbReference type="EC" id="6.1.1.3" evidence="2"/>
<dbReference type="SUPFAM" id="SSF81271">
    <property type="entry name" value="TGS-like"/>
    <property type="match status" value="1"/>
</dbReference>
<dbReference type="GO" id="GO:0046872">
    <property type="term" value="F:metal ion binding"/>
    <property type="evidence" value="ECO:0007669"/>
    <property type="project" value="UniProtKB-KW"/>
</dbReference>
<dbReference type="PROSITE" id="PS51880">
    <property type="entry name" value="TGS"/>
    <property type="match status" value="1"/>
</dbReference>
<evidence type="ECO:0000256" key="11">
    <source>
        <dbReference type="ARBA" id="ARBA00022917"/>
    </source>
</evidence>
<evidence type="ECO:0000313" key="16">
    <source>
        <dbReference type="EMBL" id="MBI4726344.1"/>
    </source>
</evidence>
<dbReference type="InterPro" id="IPR012676">
    <property type="entry name" value="TGS-like"/>
</dbReference>
<keyword evidence="6" id="KW-0479">Metal-binding</keyword>
<evidence type="ECO:0000256" key="12">
    <source>
        <dbReference type="ARBA" id="ARBA00023146"/>
    </source>
</evidence>
<keyword evidence="10" id="KW-0694">RNA-binding</keyword>
<dbReference type="SUPFAM" id="SSF55681">
    <property type="entry name" value="Class II aaRS and biotin synthetases"/>
    <property type="match status" value="1"/>
</dbReference>
<dbReference type="GO" id="GO:0004829">
    <property type="term" value="F:threonine-tRNA ligase activity"/>
    <property type="evidence" value="ECO:0007669"/>
    <property type="project" value="UniProtKB-EC"/>
</dbReference>
<dbReference type="Gene3D" id="3.30.54.20">
    <property type="match status" value="1"/>
</dbReference>
<keyword evidence="9" id="KW-0067">ATP-binding</keyword>
<evidence type="ECO:0000256" key="14">
    <source>
        <dbReference type="ARBA" id="ARBA00049515"/>
    </source>
</evidence>
<evidence type="ECO:0000256" key="10">
    <source>
        <dbReference type="ARBA" id="ARBA00022884"/>
    </source>
</evidence>
<keyword evidence="3" id="KW-0963">Cytoplasm</keyword>
<dbReference type="Proteomes" id="UP000736328">
    <property type="component" value="Unassembled WGS sequence"/>
</dbReference>
<sequence length="297" mass="33657">MIKITLPDGKIKEFEPGVSALEVVKSIGPGLAKAALAATIDGKPVDLSLKINRDAKFSALTFDSEQGKEVLRHSASHLMAQAVTDLFPDTKAAIGPAIEDGYYYDFDRKEPFSSTDLAAIEKKMSELAAKDIPIVRQEMPREQALEHFRKLDEAYKVELIEGLPAGEGISFYKQGEFIDLCRGPHLSSTGRLKHFKLLSVAGAYWRGDERNKMLQRIYGTVFDKKEQLDEHLKKLEEIKKRDHRKLGRELDLFSLHEEAGPGLVYWHPKGGRMRGLIEDHWRKRHYVAGYDIVYTPH</sequence>
<dbReference type="InterPro" id="IPR045864">
    <property type="entry name" value="aa-tRNA-synth_II/BPL/LPL"/>
</dbReference>
<proteinExistence type="inferred from homology"/>
<dbReference type="FunFam" id="3.10.20.30:FF:000005">
    <property type="entry name" value="Threonine--tRNA ligase"/>
    <property type="match status" value="1"/>
</dbReference>
<dbReference type="AlphaFoldDB" id="A0A933I9T7"/>
<keyword evidence="11" id="KW-0648">Protein biosynthesis</keyword>
<gene>
    <name evidence="16" type="ORF">HY768_03815</name>
</gene>
<keyword evidence="4" id="KW-0820">tRNA-binding</keyword>
<comment type="similarity">
    <text evidence="1">Belongs to the class-II aminoacyl-tRNA synthetase family.</text>
</comment>
<organism evidence="16 17">
    <name type="scientific">candidate division TA06 bacterium</name>
    <dbReference type="NCBI Taxonomy" id="2250710"/>
    <lineage>
        <taxon>Bacteria</taxon>
        <taxon>Bacteria division TA06</taxon>
    </lineage>
</organism>
<dbReference type="CDD" id="cd01667">
    <property type="entry name" value="TGS_ThrRS"/>
    <property type="match status" value="1"/>
</dbReference>
<evidence type="ECO:0000256" key="3">
    <source>
        <dbReference type="ARBA" id="ARBA00022490"/>
    </source>
</evidence>
<evidence type="ECO:0000256" key="6">
    <source>
        <dbReference type="ARBA" id="ARBA00022723"/>
    </source>
</evidence>
<name>A0A933I9T7_UNCT6</name>
<dbReference type="FunFam" id="3.30.54.20:FF:000002">
    <property type="entry name" value="Threonine--tRNA ligase"/>
    <property type="match status" value="1"/>
</dbReference>
<dbReference type="PANTHER" id="PTHR11451">
    <property type="entry name" value="THREONINE-TRNA LIGASE"/>
    <property type="match status" value="1"/>
</dbReference>
<dbReference type="EMBL" id="JACQXR010000045">
    <property type="protein sequence ID" value="MBI4726344.1"/>
    <property type="molecule type" value="Genomic_DNA"/>
</dbReference>
<dbReference type="Pfam" id="PF02824">
    <property type="entry name" value="TGS"/>
    <property type="match status" value="1"/>
</dbReference>
<dbReference type="SMART" id="SM00863">
    <property type="entry name" value="tRNA_SAD"/>
    <property type="match status" value="1"/>
</dbReference>